<evidence type="ECO:0008006" key="3">
    <source>
        <dbReference type="Google" id="ProtNLM"/>
    </source>
</evidence>
<sequence>MKVLPKPLSFVWDKGNEEKNLRKHSVSNKETEEAFFDKKKKTFPDRLHSAHEERFRIIGKTKHRRLLFIVFTIRRLTIRIISARDINKKEVSLYEKTTKTTKI</sequence>
<comment type="caution">
    <text evidence="1">The sequence shown here is derived from an EMBL/GenBank/DDBJ whole genome shotgun (WGS) entry which is preliminary data.</text>
</comment>
<reference evidence="1 2" key="1">
    <citation type="journal article" date="2016" name="Nat. Commun.">
        <title>Thousands of microbial genomes shed light on interconnected biogeochemical processes in an aquifer system.</title>
        <authorList>
            <person name="Anantharaman K."/>
            <person name="Brown C.T."/>
            <person name="Hug L.A."/>
            <person name="Sharon I."/>
            <person name="Castelle C.J."/>
            <person name="Probst A.J."/>
            <person name="Thomas B.C."/>
            <person name="Singh A."/>
            <person name="Wilkins M.J."/>
            <person name="Karaoz U."/>
            <person name="Brodie E.L."/>
            <person name="Williams K.H."/>
            <person name="Hubbard S.S."/>
            <person name="Banfield J.F."/>
        </authorList>
    </citation>
    <scope>NUCLEOTIDE SEQUENCE [LARGE SCALE GENOMIC DNA]</scope>
</reference>
<name>A0A1F6AGL8_9BACT</name>
<dbReference type="Gene3D" id="3.10.450.530">
    <property type="entry name" value="Ribonuclease toxin, BrnT, of type II toxin-antitoxin system"/>
    <property type="match status" value="1"/>
</dbReference>
<dbReference type="EMBL" id="MFJV01000001">
    <property type="protein sequence ID" value="OGG23889.1"/>
    <property type="molecule type" value="Genomic_DNA"/>
</dbReference>
<dbReference type="InterPro" id="IPR038573">
    <property type="entry name" value="BrnT_sf"/>
</dbReference>
<dbReference type="Pfam" id="PF04365">
    <property type="entry name" value="BrnT_toxin"/>
    <property type="match status" value="1"/>
</dbReference>
<accession>A0A1F6AGL8</accession>
<proteinExistence type="predicted"/>
<organism evidence="1 2">
    <name type="scientific">Candidatus Gottesmanbacteria bacterium RIFCSPLOWO2_01_FULL_43_11b</name>
    <dbReference type="NCBI Taxonomy" id="1798392"/>
    <lineage>
        <taxon>Bacteria</taxon>
        <taxon>Candidatus Gottesmaniibacteriota</taxon>
    </lineage>
</organism>
<dbReference type="Proteomes" id="UP000178759">
    <property type="component" value="Unassembled WGS sequence"/>
</dbReference>
<gene>
    <name evidence="1" type="ORF">A3A79_01670</name>
</gene>
<evidence type="ECO:0000313" key="1">
    <source>
        <dbReference type="EMBL" id="OGG23889.1"/>
    </source>
</evidence>
<dbReference type="AlphaFoldDB" id="A0A1F6AGL8"/>
<protein>
    <recommendedName>
        <fullName evidence="3">Toxin</fullName>
    </recommendedName>
</protein>
<dbReference type="InterPro" id="IPR007460">
    <property type="entry name" value="BrnT_toxin"/>
</dbReference>
<dbReference type="STRING" id="1798392.A3A79_01670"/>
<evidence type="ECO:0000313" key="2">
    <source>
        <dbReference type="Proteomes" id="UP000178759"/>
    </source>
</evidence>